<name>A0A418X7T3_9BURK</name>
<dbReference type="AlphaFoldDB" id="A0A418X7T3"/>
<organism evidence="1 2">
    <name type="scientific">Massilia cavernae</name>
    <dbReference type="NCBI Taxonomy" id="2320864"/>
    <lineage>
        <taxon>Bacteria</taxon>
        <taxon>Pseudomonadati</taxon>
        <taxon>Pseudomonadota</taxon>
        <taxon>Betaproteobacteria</taxon>
        <taxon>Burkholderiales</taxon>
        <taxon>Oxalobacteraceae</taxon>
        <taxon>Telluria group</taxon>
        <taxon>Massilia</taxon>
    </lineage>
</organism>
<protein>
    <submittedName>
        <fullName evidence="1">DUF885 family protein</fullName>
    </submittedName>
</protein>
<dbReference type="OrthoDB" id="9760040at2"/>
<dbReference type="PANTHER" id="PTHR33361">
    <property type="entry name" value="GLR0591 PROTEIN"/>
    <property type="match status" value="1"/>
</dbReference>
<dbReference type="RefSeq" id="WP_119813023.1">
    <property type="nucleotide sequence ID" value="NZ_QYUP01000180.1"/>
</dbReference>
<dbReference type="Proteomes" id="UP000284006">
    <property type="component" value="Unassembled WGS sequence"/>
</dbReference>
<comment type="caution">
    <text evidence="1">The sequence shown here is derived from an EMBL/GenBank/DDBJ whole genome shotgun (WGS) entry which is preliminary data.</text>
</comment>
<dbReference type="EMBL" id="QYUP01000180">
    <property type="protein sequence ID" value="RJG08554.1"/>
    <property type="molecule type" value="Genomic_DNA"/>
</dbReference>
<accession>A0A418X7T3</accession>
<sequence length="138" mass="15332">SEMGIYETPYEVFGMLSYQAWRAARLVVDTGIHSKNWTRAQAQAYLHENTALSAHEIETEVDRYIAWPGQALSYYLGEMAIIAARHKAEAALGPKFSIRAFHDTVLQLGSVPLPVLEARIDSFIADGGRPPYPATELP</sequence>
<dbReference type="PANTHER" id="PTHR33361:SF2">
    <property type="entry name" value="DUF885 DOMAIN-CONTAINING PROTEIN"/>
    <property type="match status" value="1"/>
</dbReference>
<evidence type="ECO:0000313" key="1">
    <source>
        <dbReference type="EMBL" id="RJG08554.1"/>
    </source>
</evidence>
<reference evidence="1 2" key="1">
    <citation type="submission" date="2018-09" db="EMBL/GenBank/DDBJ databases">
        <authorList>
            <person name="Zhu H."/>
        </authorList>
    </citation>
    <scope>NUCLEOTIDE SEQUENCE [LARGE SCALE GENOMIC DNA]</scope>
    <source>
        <strain evidence="1 2">K1S02-61</strain>
    </source>
</reference>
<dbReference type="Pfam" id="PF05960">
    <property type="entry name" value="DUF885"/>
    <property type="match status" value="1"/>
</dbReference>
<gene>
    <name evidence="1" type="ORF">D3872_23375</name>
</gene>
<proteinExistence type="predicted"/>
<dbReference type="InterPro" id="IPR010281">
    <property type="entry name" value="DUF885"/>
</dbReference>
<evidence type="ECO:0000313" key="2">
    <source>
        <dbReference type="Proteomes" id="UP000284006"/>
    </source>
</evidence>
<feature type="non-terminal residue" evidence="1">
    <location>
        <position position="1"/>
    </location>
</feature>
<keyword evidence="2" id="KW-1185">Reference proteome</keyword>